<dbReference type="Pfam" id="PF15666">
    <property type="entry name" value="HGAL"/>
    <property type="match status" value="1"/>
</dbReference>
<organism evidence="1 2">
    <name type="scientific">Chrysochloris asiatica</name>
    <name type="common">Cape golden mole</name>
    <dbReference type="NCBI Taxonomy" id="185453"/>
    <lineage>
        <taxon>Eukaryota</taxon>
        <taxon>Metazoa</taxon>
        <taxon>Chordata</taxon>
        <taxon>Craniata</taxon>
        <taxon>Vertebrata</taxon>
        <taxon>Euteleostomi</taxon>
        <taxon>Mammalia</taxon>
        <taxon>Eutheria</taxon>
        <taxon>Afrotheria</taxon>
        <taxon>Chrysochloridae</taxon>
        <taxon>Chrysochlorinae</taxon>
        <taxon>Chrysochloris</taxon>
    </lineage>
</organism>
<dbReference type="GO" id="GO:2000401">
    <property type="term" value="P:regulation of lymphocyte migration"/>
    <property type="evidence" value="ECO:0007669"/>
    <property type="project" value="InterPro"/>
</dbReference>
<dbReference type="GO" id="GO:0050855">
    <property type="term" value="P:regulation of B cell receptor signaling pathway"/>
    <property type="evidence" value="ECO:0007669"/>
    <property type="project" value="InterPro"/>
</dbReference>
<keyword evidence="1" id="KW-1185">Reference proteome</keyword>
<name>A0A9B0UBE3_CHRAS</name>
<evidence type="ECO:0000313" key="1">
    <source>
        <dbReference type="Proteomes" id="UP000504623"/>
    </source>
</evidence>
<dbReference type="PANTHER" id="PTHR35351:SF1">
    <property type="entry name" value="GERMINAL CENTER-ASSOCIATED SIGNALING AND MOTILITY-LIKE PROTEIN"/>
    <property type="match status" value="1"/>
</dbReference>
<evidence type="ECO:0000313" key="2">
    <source>
        <dbReference type="RefSeq" id="XP_006876145.1"/>
    </source>
</evidence>
<sequence length="82" mass="9382">MTENGDENGSEEVCYTIINHNCYRRSSLSSTDDGYENIDSNTKRMILFRDGSETEYALLRTTCVVRPSSSTHEHDYELVLPN</sequence>
<dbReference type="OrthoDB" id="9835681at2759"/>
<dbReference type="AlphaFoldDB" id="A0A9B0UBE3"/>
<proteinExistence type="predicted"/>
<reference evidence="2" key="1">
    <citation type="submission" date="2025-08" db="UniProtKB">
        <authorList>
            <consortium name="RefSeq"/>
        </authorList>
    </citation>
    <scope>IDENTIFICATION</scope>
    <source>
        <tissue evidence="2">Spleen</tissue>
    </source>
</reference>
<accession>A0A9B0UBE3</accession>
<dbReference type="PANTHER" id="PTHR35351">
    <property type="entry name" value="GERMINAL CENTER-ASSOCIATED SIGNALING AND MOTILITY-LIKE PROTEIN"/>
    <property type="match status" value="1"/>
</dbReference>
<dbReference type="GeneID" id="102839065"/>
<dbReference type="CTD" id="148823"/>
<gene>
    <name evidence="2" type="primary">GCSAML</name>
</gene>
<protein>
    <submittedName>
        <fullName evidence="2">Germinal center-associated signaling and motility-like protein</fullName>
    </submittedName>
</protein>
<dbReference type="RefSeq" id="XP_006876145.1">
    <property type="nucleotide sequence ID" value="XM_006876083.1"/>
</dbReference>
<dbReference type="InterPro" id="IPR031364">
    <property type="entry name" value="GC_assoc_lym"/>
</dbReference>
<dbReference type="Proteomes" id="UP000504623">
    <property type="component" value="Unplaced"/>
</dbReference>